<evidence type="ECO:0000313" key="1">
    <source>
        <dbReference type="EMBL" id="MPN00039.1"/>
    </source>
</evidence>
<accession>A0A645EFY9</accession>
<gene>
    <name evidence="1" type="ORF">SDC9_147233</name>
</gene>
<dbReference type="AlphaFoldDB" id="A0A645EFY9"/>
<organism evidence="1">
    <name type="scientific">bioreactor metagenome</name>
    <dbReference type="NCBI Taxonomy" id="1076179"/>
    <lineage>
        <taxon>unclassified sequences</taxon>
        <taxon>metagenomes</taxon>
        <taxon>ecological metagenomes</taxon>
    </lineage>
</organism>
<proteinExistence type="predicted"/>
<protein>
    <submittedName>
        <fullName evidence="1">Uncharacterized protein</fullName>
    </submittedName>
</protein>
<name>A0A645EFY9_9ZZZZ</name>
<comment type="caution">
    <text evidence="1">The sequence shown here is derived from an EMBL/GenBank/DDBJ whole genome shotgun (WGS) entry which is preliminary data.</text>
</comment>
<sequence length="178" mass="19922">MEPRKGVVSVLNKIMCTIGDKRVNSLVGNELLYAKKLADNLSLNEESEDRLMTAIILQHAGTIMAADEADLLAAGLNLLEDLRLIEWLKPILLYSANNTANTDYEELKAKIKLKGLEIEADILTVVNRFSWLLSEKDDNINLALSLLKREGATKGYNSDILKRLEQIINDEKILSTIK</sequence>
<dbReference type="EMBL" id="VSSQ01046086">
    <property type="protein sequence ID" value="MPN00039.1"/>
    <property type="molecule type" value="Genomic_DNA"/>
</dbReference>
<reference evidence="1" key="1">
    <citation type="submission" date="2019-08" db="EMBL/GenBank/DDBJ databases">
        <authorList>
            <person name="Kucharzyk K."/>
            <person name="Murdoch R.W."/>
            <person name="Higgins S."/>
            <person name="Loffler F."/>
        </authorList>
    </citation>
    <scope>NUCLEOTIDE SEQUENCE</scope>
</reference>